<evidence type="ECO:0000313" key="1">
    <source>
        <dbReference type="EMBL" id="CAI0650218.1"/>
    </source>
</evidence>
<sequence length="73" mass="8227">MSHEDGFEAKGSWEGYLLESGAMKHLGTEKLRSRVETLEQSLRVWVLGSDKVKHAKSKKRAGRLSQVLLYPVS</sequence>
<gene>
    <name evidence="1" type="ORF">CGXH109_LOCUS93688</name>
</gene>
<comment type="caution">
    <text evidence="1">The sequence shown here is derived from an EMBL/GenBank/DDBJ whole genome shotgun (WGS) entry which is preliminary data.</text>
</comment>
<name>A0A9W4WBT1_9PEZI</name>
<reference evidence="1" key="1">
    <citation type="submission" date="2022-08" db="EMBL/GenBank/DDBJ databases">
        <authorList>
            <person name="Giroux E."/>
            <person name="Giroux E."/>
        </authorList>
    </citation>
    <scope>NUCLEOTIDE SEQUENCE</scope>
    <source>
        <strain evidence="1">H1091258</strain>
    </source>
</reference>
<dbReference type="Proteomes" id="UP001152533">
    <property type="component" value="Unassembled WGS sequence"/>
</dbReference>
<proteinExistence type="predicted"/>
<organism evidence="1 2">
    <name type="scientific">Colletotrichum noveboracense</name>
    <dbReference type="NCBI Taxonomy" id="2664923"/>
    <lineage>
        <taxon>Eukaryota</taxon>
        <taxon>Fungi</taxon>
        <taxon>Dikarya</taxon>
        <taxon>Ascomycota</taxon>
        <taxon>Pezizomycotina</taxon>
        <taxon>Sordariomycetes</taxon>
        <taxon>Hypocreomycetidae</taxon>
        <taxon>Glomerellales</taxon>
        <taxon>Glomerellaceae</taxon>
        <taxon>Colletotrichum</taxon>
        <taxon>Colletotrichum gloeosporioides species complex</taxon>
    </lineage>
</organism>
<protein>
    <submittedName>
        <fullName evidence="1">Uncharacterized protein</fullName>
    </submittedName>
</protein>
<dbReference type="EMBL" id="CAMGZC010000824">
    <property type="protein sequence ID" value="CAI0650218.1"/>
    <property type="molecule type" value="Genomic_DNA"/>
</dbReference>
<accession>A0A9W4WBT1</accession>
<keyword evidence="2" id="KW-1185">Reference proteome</keyword>
<evidence type="ECO:0000313" key="2">
    <source>
        <dbReference type="Proteomes" id="UP001152533"/>
    </source>
</evidence>
<dbReference type="AlphaFoldDB" id="A0A9W4WBT1"/>